<dbReference type="RefSeq" id="WP_305938142.1">
    <property type="nucleotide sequence ID" value="NZ_CP132191.1"/>
</dbReference>
<dbReference type="NCBIfam" id="NF004046">
    <property type="entry name" value="PRK05563.1"/>
    <property type="match status" value="1"/>
</dbReference>
<dbReference type="EC" id="2.7.7.7" evidence="8"/>
<dbReference type="SMART" id="SM00382">
    <property type="entry name" value="AAA"/>
    <property type="match status" value="1"/>
</dbReference>
<evidence type="ECO:0000256" key="3">
    <source>
        <dbReference type="ARBA" id="ARBA00022741"/>
    </source>
</evidence>
<keyword evidence="2" id="KW-0479">Metal-binding</keyword>
<evidence type="ECO:0000256" key="4">
    <source>
        <dbReference type="ARBA" id="ARBA00022833"/>
    </source>
</evidence>
<dbReference type="InterPro" id="IPR050238">
    <property type="entry name" value="DNA_Rep/Repair_Clamp_Loader"/>
</dbReference>
<keyword evidence="8 10" id="KW-0808">Transferase</keyword>
<evidence type="ECO:0000256" key="8">
    <source>
        <dbReference type="RuleBase" id="RU364063"/>
    </source>
</evidence>
<dbReference type="Gene3D" id="3.40.50.300">
    <property type="entry name" value="P-loop containing nucleotide triphosphate hydrolases"/>
    <property type="match status" value="1"/>
</dbReference>
<comment type="catalytic activity">
    <reaction evidence="7 8">
        <text>DNA(n) + a 2'-deoxyribonucleoside 5'-triphosphate = DNA(n+1) + diphosphate</text>
        <dbReference type="Rhea" id="RHEA:22508"/>
        <dbReference type="Rhea" id="RHEA-COMP:17339"/>
        <dbReference type="Rhea" id="RHEA-COMP:17340"/>
        <dbReference type="ChEBI" id="CHEBI:33019"/>
        <dbReference type="ChEBI" id="CHEBI:61560"/>
        <dbReference type="ChEBI" id="CHEBI:173112"/>
        <dbReference type="EC" id="2.7.7.7"/>
    </reaction>
</comment>
<evidence type="ECO:0000256" key="5">
    <source>
        <dbReference type="ARBA" id="ARBA00022840"/>
    </source>
</evidence>
<dbReference type="NCBIfam" id="TIGR02397">
    <property type="entry name" value="dnaX_nterm"/>
    <property type="match status" value="1"/>
</dbReference>
<evidence type="ECO:0000256" key="1">
    <source>
        <dbReference type="ARBA" id="ARBA00006360"/>
    </source>
</evidence>
<keyword evidence="5 8" id="KW-0067">ATP-binding</keyword>
<dbReference type="InterPro" id="IPR003593">
    <property type="entry name" value="AAA+_ATPase"/>
</dbReference>
<keyword evidence="11" id="KW-1185">Reference proteome</keyword>
<dbReference type="Pfam" id="PF13177">
    <property type="entry name" value="DNA_pol3_delta2"/>
    <property type="match status" value="1"/>
</dbReference>
<comment type="subunit">
    <text evidence="8">DNA polymerase III contains a core (composed of alpha, epsilon and theta chains) that associates with a tau subunit. This core dimerizes to form the POLIII' complex. PolIII' associates with the gamma complex (composed of gamma, delta, delta', psi and chi chains) and with the beta chain to form the complete DNA polymerase III complex.</text>
</comment>
<dbReference type="InterPro" id="IPR045085">
    <property type="entry name" value="HLD_clamp_pol_III_gamma_tau"/>
</dbReference>
<dbReference type="PRINTS" id="PR00300">
    <property type="entry name" value="CLPPROTEASEA"/>
</dbReference>
<dbReference type="PANTHER" id="PTHR11669">
    <property type="entry name" value="REPLICATION FACTOR C / DNA POLYMERASE III GAMMA-TAU SUBUNIT"/>
    <property type="match status" value="1"/>
</dbReference>
<evidence type="ECO:0000256" key="6">
    <source>
        <dbReference type="ARBA" id="ARBA00022932"/>
    </source>
</evidence>
<keyword evidence="3 8" id="KW-0547">Nucleotide-binding</keyword>
<evidence type="ECO:0000313" key="10">
    <source>
        <dbReference type="EMBL" id="WLP85715.1"/>
    </source>
</evidence>
<accession>A0ABY9HAT7</accession>
<dbReference type="EMBL" id="CP132191">
    <property type="protein sequence ID" value="WLP85715.1"/>
    <property type="molecule type" value="Genomic_DNA"/>
</dbReference>
<dbReference type="Gene3D" id="1.10.8.60">
    <property type="match status" value="1"/>
</dbReference>
<evidence type="ECO:0000259" key="9">
    <source>
        <dbReference type="SMART" id="SM00382"/>
    </source>
</evidence>
<keyword evidence="6 8" id="KW-0239">DNA-directed DNA polymerase</keyword>
<keyword evidence="8" id="KW-0235">DNA replication</keyword>
<gene>
    <name evidence="8 10" type="primary">dnaX</name>
    <name evidence="10" type="ORF">Q8852_00980</name>
</gene>
<dbReference type="Proteomes" id="UP001237011">
    <property type="component" value="Chromosome"/>
</dbReference>
<dbReference type="CDD" id="cd00009">
    <property type="entry name" value="AAA"/>
    <property type="match status" value="1"/>
</dbReference>
<comment type="similarity">
    <text evidence="1 8">Belongs to the DnaX/STICHEL family.</text>
</comment>
<name>A0ABY9HAT7_9MOLU</name>
<dbReference type="InterPro" id="IPR001270">
    <property type="entry name" value="ClpA/B"/>
</dbReference>
<feature type="domain" description="AAA+ ATPase" evidence="9">
    <location>
        <begin position="37"/>
        <end position="176"/>
    </location>
</feature>
<evidence type="ECO:0000313" key="11">
    <source>
        <dbReference type="Proteomes" id="UP001237011"/>
    </source>
</evidence>
<proteinExistence type="inferred from homology"/>
<reference evidence="10" key="1">
    <citation type="submission" date="2023-08" db="EMBL/GenBank/DDBJ databases">
        <title>Complete genome sequence of Mycoplasma seminis 2200.</title>
        <authorList>
            <person name="Spergser J."/>
        </authorList>
    </citation>
    <scope>NUCLEOTIDE SEQUENCE [LARGE SCALE GENOMIC DNA]</scope>
    <source>
        <strain evidence="10">2200</strain>
    </source>
</reference>
<comment type="function">
    <text evidence="8">DNA polymerase III is a complex, multichain enzyme responsible for most of the replicative synthesis in bacteria. This DNA polymerase also exhibits 3' to 5' exonuclease activity.</text>
</comment>
<protein>
    <recommendedName>
        <fullName evidence="8">DNA polymerase III subunit gamma/tau</fullName>
        <ecNumber evidence="8">2.7.7.7</ecNumber>
    </recommendedName>
</protein>
<dbReference type="Pfam" id="PF22608">
    <property type="entry name" value="DNAX_ATPase_lid"/>
    <property type="match status" value="1"/>
</dbReference>
<dbReference type="SUPFAM" id="SSF52540">
    <property type="entry name" value="P-loop containing nucleoside triphosphate hydrolases"/>
    <property type="match status" value="1"/>
</dbReference>
<dbReference type="InterPro" id="IPR027417">
    <property type="entry name" value="P-loop_NTPase"/>
</dbReference>
<sequence length="761" mass="87234">MGYKTLYRKYRPKTFEQVVGQEHIVKTLQNALEKNKISHAYLFCGPKGTGKTSIAKIFANVLNCSHKTDVTKACDYCLQHVNDSLDIIEMDAASNNGVDEIRDLKEKIEQAPINSKYKIYIIDEVHMLTKSAFNALLKTLEEPPLHSIFIFATTDLQKVPLTIRSRVQTYNFNRMNDKNIMHHLANVLKQENITFEPEALRIIARLSSGGMRDALSIADQAAAFGNNEITSQSLYENFGILSTQETIKIFNLILSANAYELINNLNQLEQKGIDPQQFILSLITLNKEKILYLKTASDSLLDVYTKEELALLHANLEQCFMLADSFYEIFIKIQRSPFPFEIIQLGLLKISEEFIKTGNTVTIEISKVQENVVLNPINQVEPKVEVKPEIKIEFPQQQEDEIEINNDDILGDFNTQSPVEENPINTSDFIPSSQSHTTESILNLVSSSFKFDTTPHSMEEELLGANKQEEIIQSNDNNDLINAVDQKVHSFLNAPMQDAFLSDKLIKEEDEVSQMDLSFASAVEDMNKTKTMVNEMLNQTREFLLNNNETEADRKDVNSELVDQQAKTGEKENLISTREIDLNVIENIPQDTINDFAAANKQTSYVDFIRNRSIEEYVNDARWIQANKDLNFTATFKDNLANIDMIVQSRPEFKHYADLFKQVKIMFGSDRFIVLTSNNEAVLEELSKKGDAEELQNFIVYTFGEPYKYIYPIPHSKIMEIQNYLKQNQGNLPEIVEPEFLTELKYQDNDEWFINRANLFK</sequence>
<dbReference type="PANTHER" id="PTHR11669:SF0">
    <property type="entry name" value="PROTEIN STICHEL-LIKE 2"/>
    <property type="match status" value="1"/>
</dbReference>
<organism evidence="10 11">
    <name type="scientific">Mycoplasma seminis</name>
    <dbReference type="NCBI Taxonomy" id="512749"/>
    <lineage>
        <taxon>Bacteria</taxon>
        <taxon>Bacillati</taxon>
        <taxon>Mycoplasmatota</taxon>
        <taxon>Mollicutes</taxon>
        <taxon>Mycoplasmataceae</taxon>
        <taxon>Mycoplasma</taxon>
    </lineage>
</organism>
<evidence type="ECO:0000256" key="2">
    <source>
        <dbReference type="ARBA" id="ARBA00022723"/>
    </source>
</evidence>
<keyword evidence="4" id="KW-0862">Zinc</keyword>
<dbReference type="CDD" id="cd18137">
    <property type="entry name" value="HLD_clamp_pol_III_gamma_tau"/>
    <property type="match status" value="1"/>
</dbReference>
<dbReference type="InterPro" id="IPR012763">
    <property type="entry name" value="DNA_pol_III_sug/sutau_N"/>
</dbReference>
<evidence type="ECO:0000256" key="7">
    <source>
        <dbReference type="ARBA" id="ARBA00049244"/>
    </source>
</evidence>
<dbReference type="GO" id="GO:0003887">
    <property type="term" value="F:DNA-directed DNA polymerase activity"/>
    <property type="evidence" value="ECO:0007669"/>
    <property type="project" value="UniProtKB-EC"/>
</dbReference>
<keyword evidence="8 10" id="KW-0548">Nucleotidyltransferase</keyword>